<dbReference type="GO" id="GO:0004386">
    <property type="term" value="F:helicase activity"/>
    <property type="evidence" value="ECO:0007669"/>
    <property type="project" value="UniProtKB-KW"/>
</dbReference>
<dbReference type="Proteomes" id="UP000053615">
    <property type="component" value="Unassembled WGS sequence"/>
</dbReference>
<name>A0A091K340_COLST</name>
<proteinExistence type="predicted"/>
<evidence type="ECO:0000313" key="3">
    <source>
        <dbReference type="Proteomes" id="UP000053615"/>
    </source>
</evidence>
<keyword evidence="2" id="KW-0347">Helicase</keyword>
<evidence type="ECO:0000256" key="1">
    <source>
        <dbReference type="SAM" id="MobiDB-lite"/>
    </source>
</evidence>
<evidence type="ECO:0000313" key="2">
    <source>
        <dbReference type="EMBL" id="KFP30573.1"/>
    </source>
</evidence>
<keyword evidence="2" id="KW-0067">ATP-binding</keyword>
<dbReference type="EMBL" id="KK539928">
    <property type="protein sequence ID" value="KFP30573.1"/>
    <property type="molecule type" value="Genomic_DNA"/>
</dbReference>
<keyword evidence="3" id="KW-1185">Reference proteome</keyword>
<keyword evidence="2" id="KW-0547">Nucleotide-binding</keyword>
<organism evidence="2 3">
    <name type="scientific">Colius striatus</name>
    <name type="common">Speckled mousebird</name>
    <dbReference type="NCBI Taxonomy" id="57412"/>
    <lineage>
        <taxon>Eukaryota</taxon>
        <taxon>Metazoa</taxon>
        <taxon>Chordata</taxon>
        <taxon>Craniata</taxon>
        <taxon>Vertebrata</taxon>
        <taxon>Euteleostomi</taxon>
        <taxon>Archelosauria</taxon>
        <taxon>Archosauria</taxon>
        <taxon>Dinosauria</taxon>
        <taxon>Saurischia</taxon>
        <taxon>Theropoda</taxon>
        <taxon>Coelurosauria</taxon>
        <taxon>Aves</taxon>
        <taxon>Neognathae</taxon>
        <taxon>Neoaves</taxon>
        <taxon>Telluraves</taxon>
        <taxon>Coraciimorphae</taxon>
        <taxon>Coliiformes</taxon>
        <taxon>Coliidae</taxon>
        <taxon>Colius</taxon>
    </lineage>
</organism>
<accession>A0A091K340</accession>
<reference evidence="2 3" key="1">
    <citation type="submission" date="2014-04" db="EMBL/GenBank/DDBJ databases">
        <title>Genome evolution of avian class.</title>
        <authorList>
            <person name="Zhang G."/>
            <person name="Li C."/>
        </authorList>
    </citation>
    <scope>NUCLEOTIDE SEQUENCE [LARGE SCALE GENOMIC DNA]</scope>
    <source>
        <strain evidence="2">BGI_N325</strain>
    </source>
</reference>
<gene>
    <name evidence="2" type="ORF">N325_03258</name>
</gene>
<sequence>MTKFIPPPKEKKKKEKDEESYEDDDTNCNLICSDEYGPETKHSLAQLNEKETSF</sequence>
<feature type="region of interest" description="Disordered" evidence="1">
    <location>
        <begin position="1"/>
        <end position="27"/>
    </location>
</feature>
<protein>
    <submittedName>
        <fullName evidence="2">ATP-dependent RNA helicase A</fullName>
    </submittedName>
</protein>
<keyword evidence="2" id="KW-0378">Hydrolase</keyword>
<dbReference type="AlphaFoldDB" id="A0A091K340"/>
<feature type="non-terminal residue" evidence="2">
    <location>
        <position position="54"/>
    </location>
</feature>